<evidence type="ECO:0000313" key="3">
    <source>
        <dbReference type="Proteomes" id="UP001626550"/>
    </source>
</evidence>
<dbReference type="Gene3D" id="1.10.238.10">
    <property type="entry name" value="EF-hand"/>
    <property type="match status" value="1"/>
</dbReference>
<evidence type="ECO:0008006" key="4">
    <source>
        <dbReference type="Google" id="ProtNLM"/>
    </source>
</evidence>
<keyword evidence="3" id="KW-1185">Reference proteome</keyword>
<accession>A0ABD2Q893</accession>
<dbReference type="AlphaFoldDB" id="A0ABD2Q893"/>
<evidence type="ECO:0000256" key="1">
    <source>
        <dbReference type="ARBA" id="ARBA00010994"/>
    </source>
</evidence>
<dbReference type="PANTHER" id="PTHR12932">
    <property type="entry name" value="P25 ALPHA-RELATED"/>
    <property type="match status" value="1"/>
</dbReference>
<dbReference type="InterPro" id="IPR008907">
    <property type="entry name" value="TPP/p25"/>
</dbReference>
<dbReference type="SUPFAM" id="SSF47473">
    <property type="entry name" value="EF-hand"/>
    <property type="match status" value="1"/>
</dbReference>
<dbReference type="Proteomes" id="UP001626550">
    <property type="component" value="Unassembled WGS sequence"/>
</dbReference>
<sequence length="171" mass="18700">MDQSVFVAFCDASKRGSNTATTKTLKKILVDSKILDKNFSMNSVDIEFSKYLGKTQNKTKAVNSVEFNTFVNDYLIPVYAKDTKKSLDDATEFIRNALAKCGGPSAVGTTQFSKDDATARMTDVSKYTGAHRERFDAETGQGLGKAGRTDELNTDGFVDGFKGKGTYDTTH</sequence>
<dbReference type="EMBL" id="JBJKFK010000995">
    <property type="protein sequence ID" value="KAL3314451.1"/>
    <property type="molecule type" value="Genomic_DNA"/>
</dbReference>
<comment type="similarity">
    <text evidence="1">Belongs to the TPPP family.</text>
</comment>
<name>A0ABD2Q893_9PLAT</name>
<proteinExistence type="inferred from homology"/>
<protein>
    <recommendedName>
        <fullName evidence="4">Tubulin polymerization-promoting protein family member 2</fullName>
    </recommendedName>
</protein>
<organism evidence="2 3">
    <name type="scientific">Cichlidogyrus casuarinus</name>
    <dbReference type="NCBI Taxonomy" id="1844966"/>
    <lineage>
        <taxon>Eukaryota</taxon>
        <taxon>Metazoa</taxon>
        <taxon>Spiralia</taxon>
        <taxon>Lophotrochozoa</taxon>
        <taxon>Platyhelminthes</taxon>
        <taxon>Monogenea</taxon>
        <taxon>Monopisthocotylea</taxon>
        <taxon>Dactylogyridea</taxon>
        <taxon>Ancyrocephalidae</taxon>
        <taxon>Cichlidogyrus</taxon>
    </lineage>
</organism>
<reference evidence="2 3" key="1">
    <citation type="submission" date="2024-11" db="EMBL/GenBank/DDBJ databases">
        <title>Adaptive evolution of stress response genes in parasites aligns with host niche diversity.</title>
        <authorList>
            <person name="Hahn C."/>
            <person name="Resl P."/>
        </authorList>
    </citation>
    <scope>NUCLEOTIDE SEQUENCE [LARGE SCALE GENOMIC DNA]</scope>
    <source>
        <strain evidence="2">EGGRZ-B1_66</strain>
        <tissue evidence="2">Body</tissue>
    </source>
</reference>
<dbReference type="InterPro" id="IPR011992">
    <property type="entry name" value="EF-hand-dom_pair"/>
</dbReference>
<evidence type="ECO:0000313" key="2">
    <source>
        <dbReference type="EMBL" id="KAL3314451.1"/>
    </source>
</evidence>
<comment type="caution">
    <text evidence="2">The sequence shown here is derived from an EMBL/GenBank/DDBJ whole genome shotgun (WGS) entry which is preliminary data.</text>
</comment>
<dbReference type="Pfam" id="PF05517">
    <property type="entry name" value="p25-alpha"/>
    <property type="match status" value="1"/>
</dbReference>
<dbReference type="PANTHER" id="PTHR12932:SF9">
    <property type="entry name" value="TUBULIN POLYMERIZATION-PROMOTING PROTEIN HOMOLOG"/>
    <property type="match status" value="1"/>
</dbReference>
<gene>
    <name evidence="2" type="ORF">Ciccas_006925</name>
</gene>